<dbReference type="Pfam" id="PF00132">
    <property type="entry name" value="Hexapep"/>
    <property type="match status" value="1"/>
</dbReference>
<sequence length="261" mass="28066">MFDRLREDIQSVFHRDPAARNAFEVLTCYPGMHAIWLHRLGNALWRRDFKWLARLVSNFGRWLTGIEIHPGATIGRRFFIDHGMGIVIGETAEIGDDVTLYQGVTLGGTSWNKGKRHPTLENGVVVGAGAKVLGPFTVGAGAKIGSNAVVTKAVPAGATAVGIPGRIIVRQQDDEAGARRKAMAEKIGFDAYGVSADMPDPVARAIDQMLDHLQAVDERLEGMCGALTQLGSDYSAKALPALPEEDFAEVKPAIKSDAAAH</sequence>
<dbReference type="NCBIfam" id="NF041874">
    <property type="entry name" value="EPS_EpsC"/>
    <property type="match status" value="1"/>
</dbReference>
<dbReference type="GO" id="GO:0006535">
    <property type="term" value="P:cysteine biosynthetic process from serine"/>
    <property type="evidence" value="ECO:0007669"/>
    <property type="project" value="InterPro"/>
</dbReference>
<evidence type="ECO:0000313" key="10">
    <source>
        <dbReference type="EMBL" id="AXO87159.1"/>
    </source>
</evidence>
<evidence type="ECO:0000256" key="7">
    <source>
        <dbReference type="ARBA" id="ARBA00022737"/>
    </source>
</evidence>
<comment type="subcellular location">
    <subcellularLocation>
        <location evidence="1">Cytoplasm</location>
    </subcellularLocation>
</comment>
<dbReference type="InterPro" id="IPR042122">
    <property type="entry name" value="Ser_AcTrfase_N_sf"/>
</dbReference>
<comment type="similarity">
    <text evidence="2">Belongs to the transferase hexapeptide repeat family.</text>
</comment>
<organism evidence="10 11">
    <name type="scientific">Pseudomonas parafulva</name>
    <dbReference type="NCBI Taxonomy" id="157782"/>
    <lineage>
        <taxon>Bacteria</taxon>
        <taxon>Pseudomonadati</taxon>
        <taxon>Pseudomonadota</taxon>
        <taxon>Gammaproteobacteria</taxon>
        <taxon>Pseudomonadales</taxon>
        <taxon>Pseudomonadaceae</taxon>
        <taxon>Pseudomonas</taxon>
    </lineage>
</organism>
<dbReference type="GO" id="GO:0005737">
    <property type="term" value="C:cytoplasm"/>
    <property type="evidence" value="ECO:0007669"/>
    <property type="project" value="UniProtKB-SubCell"/>
</dbReference>
<name>A0AAI8K900_9PSED</name>
<keyword evidence="6 10" id="KW-0808">Transferase</keyword>
<dbReference type="EC" id="2.3.1.30" evidence="3"/>
<dbReference type="InterPro" id="IPR011004">
    <property type="entry name" value="Trimer_LpxA-like_sf"/>
</dbReference>
<dbReference type="FunFam" id="1.10.3130.10:FF:000002">
    <property type="entry name" value="Serine acetyltransferase"/>
    <property type="match status" value="1"/>
</dbReference>
<keyword evidence="11" id="KW-1185">Reference proteome</keyword>
<accession>A0AAI8K900</accession>
<reference evidence="10 11" key="1">
    <citation type="submission" date="2018-08" db="EMBL/GenBank/DDBJ databases">
        <authorList>
            <person name="Lee Y."/>
            <person name="Kakembo D."/>
        </authorList>
    </citation>
    <scope>NUCLEOTIDE SEQUENCE [LARGE SCALE GENOMIC DNA]</scope>
    <source>
        <strain evidence="10 11">JBCS1880</strain>
    </source>
</reference>
<dbReference type="NCBIfam" id="TIGR01172">
    <property type="entry name" value="cysE"/>
    <property type="match status" value="1"/>
</dbReference>
<dbReference type="KEGG" id="ppv:NJ69_01020"/>
<gene>
    <name evidence="10" type="primary">cysE</name>
    <name evidence="10" type="ORF">DZC75_03735</name>
</gene>
<dbReference type="Gene3D" id="1.10.3130.10">
    <property type="entry name" value="serine acetyltransferase, domain 1"/>
    <property type="match status" value="1"/>
</dbReference>
<protein>
    <recommendedName>
        <fullName evidence="3">serine O-acetyltransferase</fullName>
        <ecNumber evidence="3">2.3.1.30</ecNumber>
    </recommendedName>
</protein>
<dbReference type="Gene3D" id="2.160.10.10">
    <property type="entry name" value="Hexapeptide repeat proteins"/>
    <property type="match status" value="1"/>
</dbReference>
<evidence type="ECO:0000256" key="2">
    <source>
        <dbReference type="ARBA" id="ARBA00007274"/>
    </source>
</evidence>
<evidence type="ECO:0000256" key="5">
    <source>
        <dbReference type="ARBA" id="ARBA00022605"/>
    </source>
</evidence>
<keyword evidence="5" id="KW-0028">Amino-acid biosynthesis</keyword>
<dbReference type="CDD" id="cd03354">
    <property type="entry name" value="LbH_SAT"/>
    <property type="match status" value="1"/>
</dbReference>
<evidence type="ECO:0000256" key="4">
    <source>
        <dbReference type="ARBA" id="ARBA00022490"/>
    </source>
</evidence>
<dbReference type="GO" id="GO:0009001">
    <property type="term" value="F:serine O-acetyltransferase activity"/>
    <property type="evidence" value="ECO:0007669"/>
    <property type="project" value="UniProtKB-EC"/>
</dbReference>
<dbReference type="FunFam" id="2.160.10.10:FF:000007">
    <property type="entry name" value="Serine acetyltransferase"/>
    <property type="match status" value="1"/>
</dbReference>
<dbReference type="InterPro" id="IPR045304">
    <property type="entry name" value="LbH_SAT"/>
</dbReference>
<keyword evidence="4" id="KW-0963">Cytoplasm</keyword>
<keyword evidence="7" id="KW-0677">Repeat</keyword>
<proteinExistence type="inferred from homology"/>
<dbReference type="InterPro" id="IPR053376">
    <property type="entry name" value="Serine_acetyltransferase"/>
</dbReference>
<dbReference type="AlphaFoldDB" id="A0AAI8K900"/>
<dbReference type="Proteomes" id="UP000258127">
    <property type="component" value="Chromosome"/>
</dbReference>
<evidence type="ECO:0000256" key="1">
    <source>
        <dbReference type="ARBA" id="ARBA00004496"/>
    </source>
</evidence>
<evidence type="ECO:0000256" key="8">
    <source>
        <dbReference type="ARBA" id="ARBA00023315"/>
    </source>
</evidence>
<evidence type="ECO:0000313" key="11">
    <source>
        <dbReference type="Proteomes" id="UP000258127"/>
    </source>
</evidence>
<comment type="catalytic activity">
    <reaction evidence="9">
        <text>L-serine + acetyl-CoA = O-acetyl-L-serine + CoA</text>
        <dbReference type="Rhea" id="RHEA:24560"/>
        <dbReference type="ChEBI" id="CHEBI:33384"/>
        <dbReference type="ChEBI" id="CHEBI:57287"/>
        <dbReference type="ChEBI" id="CHEBI:57288"/>
        <dbReference type="ChEBI" id="CHEBI:58340"/>
        <dbReference type="EC" id="2.3.1.30"/>
    </reaction>
</comment>
<dbReference type="SUPFAM" id="SSF51161">
    <property type="entry name" value="Trimeric LpxA-like enzymes"/>
    <property type="match status" value="1"/>
</dbReference>
<dbReference type="PANTHER" id="PTHR42811">
    <property type="entry name" value="SERINE ACETYLTRANSFERASE"/>
    <property type="match status" value="1"/>
</dbReference>
<evidence type="ECO:0000256" key="9">
    <source>
        <dbReference type="ARBA" id="ARBA00049486"/>
    </source>
</evidence>
<evidence type="ECO:0000256" key="6">
    <source>
        <dbReference type="ARBA" id="ARBA00022679"/>
    </source>
</evidence>
<dbReference type="EMBL" id="CP031641">
    <property type="protein sequence ID" value="AXO87159.1"/>
    <property type="molecule type" value="Genomic_DNA"/>
</dbReference>
<dbReference type="RefSeq" id="WP_039575444.1">
    <property type="nucleotide sequence ID" value="NZ_CP009747.1"/>
</dbReference>
<keyword evidence="8 10" id="KW-0012">Acyltransferase</keyword>
<evidence type="ECO:0000256" key="3">
    <source>
        <dbReference type="ARBA" id="ARBA00013266"/>
    </source>
</evidence>
<dbReference type="InterPro" id="IPR005881">
    <property type="entry name" value="Ser_O-AcTrfase"/>
</dbReference>
<dbReference type="InterPro" id="IPR001451">
    <property type="entry name" value="Hexapep"/>
</dbReference>